<dbReference type="HAMAP" id="MF_00484">
    <property type="entry name" value="Glycogen_synth"/>
    <property type="match status" value="1"/>
</dbReference>
<dbReference type="SUPFAM" id="SSF53756">
    <property type="entry name" value="UDP-Glycosyltransferase/glycogen phosphorylase"/>
    <property type="match status" value="1"/>
</dbReference>
<dbReference type="GO" id="GO:0004373">
    <property type="term" value="F:alpha-1,4-glucan glucosyltransferase (UDP-glucose donor) activity"/>
    <property type="evidence" value="ECO:0007669"/>
    <property type="project" value="InterPro"/>
</dbReference>
<dbReference type="NCBIfam" id="TIGR02095">
    <property type="entry name" value="glgA"/>
    <property type="match status" value="1"/>
</dbReference>
<feature type="binding site" evidence="7">
    <location>
        <position position="17"/>
    </location>
    <ligand>
        <name>ADP-alpha-D-glucose</name>
        <dbReference type="ChEBI" id="CHEBI:57498"/>
    </ligand>
</feature>
<dbReference type="NCBIfam" id="NF001898">
    <property type="entry name" value="PRK00654.1-1"/>
    <property type="match status" value="1"/>
</dbReference>
<keyword evidence="6 7" id="KW-0320">Glycogen biosynthesis</keyword>
<evidence type="ECO:0000256" key="3">
    <source>
        <dbReference type="ARBA" id="ARBA00010281"/>
    </source>
</evidence>
<dbReference type="InterPro" id="IPR011835">
    <property type="entry name" value="GS/SS"/>
</dbReference>
<evidence type="ECO:0000256" key="2">
    <source>
        <dbReference type="ARBA" id="ARBA00002764"/>
    </source>
</evidence>
<keyword evidence="4 7" id="KW-0328">Glycosyltransferase</keyword>
<feature type="domain" description="Starch synthase catalytic" evidence="9">
    <location>
        <begin position="4"/>
        <end position="237"/>
    </location>
</feature>
<dbReference type="GO" id="GO:0009011">
    <property type="term" value="F:alpha-1,4-glucan glucosyltransferase (ADP-glucose donor) activity"/>
    <property type="evidence" value="ECO:0007669"/>
    <property type="project" value="UniProtKB-UniRule"/>
</dbReference>
<protein>
    <recommendedName>
        <fullName evidence="7">Glycogen synthase</fullName>
        <ecNumber evidence="7">2.4.1.21</ecNumber>
    </recommendedName>
    <alternativeName>
        <fullName evidence="7">Starch [bacterial glycogen] synthase</fullName>
    </alternativeName>
</protein>
<dbReference type="EMBL" id="AZGB01000018">
    <property type="protein sequence ID" value="KRM05520.1"/>
    <property type="molecule type" value="Genomic_DNA"/>
</dbReference>
<dbReference type="InterPro" id="IPR013534">
    <property type="entry name" value="Starch_synth_cat_dom"/>
</dbReference>
<dbReference type="AlphaFoldDB" id="A0A0R1VI85"/>
<keyword evidence="5 7" id="KW-0808">Transferase</keyword>
<feature type="domain" description="Glycosyl transferase family 1" evidence="8">
    <location>
        <begin position="289"/>
        <end position="441"/>
    </location>
</feature>
<dbReference type="EC" id="2.4.1.21" evidence="7"/>
<comment type="function">
    <text evidence="2 7">Synthesizes alpha-1,4-glucan chains using ADP-glucose.</text>
</comment>
<dbReference type="Proteomes" id="UP000051451">
    <property type="component" value="Unassembled WGS sequence"/>
</dbReference>
<evidence type="ECO:0000256" key="1">
    <source>
        <dbReference type="ARBA" id="ARBA00001478"/>
    </source>
</evidence>
<proteinExistence type="inferred from homology"/>
<dbReference type="GO" id="GO:0005978">
    <property type="term" value="P:glycogen biosynthetic process"/>
    <property type="evidence" value="ECO:0007669"/>
    <property type="project" value="UniProtKB-UniRule"/>
</dbReference>
<evidence type="ECO:0000259" key="9">
    <source>
        <dbReference type="Pfam" id="PF08323"/>
    </source>
</evidence>
<comment type="similarity">
    <text evidence="3 7">Belongs to the glycosyltransferase 1 family. Bacterial/plant glycogen synthase subfamily.</text>
</comment>
<dbReference type="PANTHER" id="PTHR45825:SF11">
    <property type="entry name" value="ALPHA AMYLASE DOMAIN-CONTAINING PROTEIN"/>
    <property type="match status" value="1"/>
</dbReference>
<dbReference type="PATRIC" id="fig|1423750.3.peg.1248"/>
<dbReference type="Pfam" id="PF00534">
    <property type="entry name" value="Glycos_transf_1"/>
    <property type="match status" value="1"/>
</dbReference>
<dbReference type="Pfam" id="PF08323">
    <property type="entry name" value="Glyco_transf_5"/>
    <property type="match status" value="1"/>
</dbReference>
<sequence>MKMKILFAAAECAPFFKTGGLGDVVGALPHSLHERGHQVAVVLPFFSGMKAKYCQQLEDLFNFTVQVGWRQQYCGVKTLQRQGVDYYFIDNQYYFKRPQLYGYYDDGERFAFFQQAVIELMEKIDFIPDVLQVNDYHTAFIPFLLREKYHWIQAYQQIATVLTIHNLEFQGQYDRQILPELFGMGTERYDDGTVRFNDAVNFMKAGILYADRVNTVSPSYAQEIQTPAFGCGLESILGMERHKLSGILNGIDFTINDPATDSVIAANFTAADLTGKKTDKQMLQQEFNLPQQATVPVIGVVSRLTYQKGFKLLVAEMENLLQFDVQFILLGTGYADLEHDFSYFANKYPDKCSIRLDFDVDLAQRIYAGCDMFLMPSAFEPCGLSQLLAMRYGTLPIVHQIGGLRDSVQPYNPIEQTGTGFGFAEYSSFYLMETIKLALNVYQQQPNIWRKLIKAAMQQDFSWKTASTNYEKLYQQAVSG</sequence>
<evidence type="ECO:0000256" key="7">
    <source>
        <dbReference type="HAMAP-Rule" id="MF_00484"/>
    </source>
</evidence>
<organism evidence="10 11">
    <name type="scientific">Liquorilactobacillus ghanensis DSM 18630</name>
    <dbReference type="NCBI Taxonomy" id="1423750"/>
    <lineage>
        <taxon>Bacteria</taxon>
        <taxon>Bacillati</taxon>
        <taxon>Bacillota</taxon>
        <taxon>Bacilli</taxon>
        <taxon>Lactobacillales</taxon>
        <taxon>Lactobacillaceae</taxon>
        <taxon>Liquorilactobacillus</taxon>
    </lineage>
</organism>
<evidence type="ECO:0000256" key="6">
    <source>
        <dbReference type="ARBA" id="ARBA00023056"/>
    </source>
</evidence>
<evidence type="ECO:0000256" key="4">
    <source>
        <dbReference type="ARBA" id="ARBA00022676"/>
    </source>
</evidence>
<accession>A0A0R1VI85</accession>
<dbReference type="Gene3D" id="3.40.50.2000">
    <property type="entry name" value="Glycogen Phosphorylase B"/>
    <property type="match status" value="2"/>
</dbReference>
<name>A0A0R1VI85_9LACO</name>
<comment type="catalytic activity">
    <reaction evidence="1 7">
        <text>[(1-&gt;4)-alpha-D-glucosyl](n) + ADP-alpha-D-glucose = [(1-&gt;4)-alpha-D-glucosyl](n+1) + ADP + H(+)</text>
        <dbReference type="Rhea" id="RHEA:18189"/>
        <dbReference type="Rhea" id="RHEA-COMP:9584"/>
        <dbReference type="Rhea" id="RHEA-COMP:9587"/>
        <dbReference type="ChEBI" id="CHEBI:15378"/>
        <dbReference type="ChEBI" id="CHEBI:15444"/>
        <dbReference type="ChEBI" id="CHEBI:57498"/>
        <dbReference type="ChEBI" id="CHEBI:456216"/>
        <dbReference type="EC" id="2.4.1.21"/>
    </reaction>
</comment>
<keyword evidence="11" id="KW-1185">Reference proteome</keyword>
<evidence type="ECO:0000259" key="8">
    <source>
        <dbReference type="Pfam" id="PF00534"/>
    </source>
</evidence>
<dbReference type="InterPro" id="IPR001296">
    <property type="entry name" value="Glyco_trans_1"/>
</dbReference>
<dbReference type="CDD" id="cd03791">
    <property type="entry name" value="GT5_Glycogen_synthase_DULL1-like"/>
    <property type="match status" value="1"/>
</dbReference>
<evidence type="ECO:0000256" key="5">
    <source>
        <dbReference type="ARBA" id="ARBA00022679"/>
    </source>
</evidence>
<reference evidence="10 11" key="1">
    <citation type="journal article" date="2015" name="Genome Announc.">
        <title>Expanding the biotechnology potential of lactobacilli through comparative genomics of 213 strains and associated genera.</title>
        <authorList>
            <person name="Sun Z."/>
            <person name="Harris H.M."/>
            <person name="McCann A."/>
            <person name="Guo C."/>
            <person name="Argimon S."/>
            <person name="Zhang W."/>
            <person name="Yang X."/>
            <person name="Jeffery I.B."/>
            <person name="Cooney J.C."/>
            <person name="Kagawa T.F."/>
            <person name="Liu W."/>
            <person name="Song Y."/>
            <person name="Salvetti E."/>
            <person name="Wrobel A."/>
            <person name="Rasinkangas P."/>
            <person name="Parkhill J."/>
            <person name="Rea M.C."/>
            <person name="O'Sullivan O."/>
            <person name="Ritari J."/>
            <person name="Douillard F.P."/>
            <person name="Paul Ross R."/>
            <person name="Yang R."/>
            <person name="Briner A.E."/>
            <person name="Felis G.E."/>
            <person name="de Vos W.M."/>
            <person name="Barrangou R."/>
            <person name="Klaenhammer T.R."/>
            <person name="Caufield P.W."/>
            <person name="Cui Y."/>
            <person name="Zhang H."/>
            <person name="O'Toole P.W."/>
        </authorList>
    </citation>
    <scope>NUCLEOTIDE SEQUENCE [LARGE SCALE GENOMIC DNA]</scope>
    <source>
        <strain evidence="10 11">DSM 18630</strain>
    </source>
</reference>
<evidence type="ECO:0000313" key="11">
    <source>
        <dbReference type="Proteomes" id="UP000051451"/>
    </source>
</evidence>
<dbReference type="STRING" id="1423750.FC89_GL001219"/>
<evidence type="ECO:0000313" key="10">
    <source>
        <dbReference type="EMBL" id="KRM05520.1"/>
    </source>
</evidence>
<comment type="pathway">
    <text evidence="7">Glycan biosynthesis; glycogen biosynthesis.</text>
</comment>
<dbReference type="PANTHER" id="PTHR45825">
    <property type="entry name" value="GRANULE-BOUND STARCH SYNTHASE 1, CHLOROPLASTIC/AMYLOPLASTIC"/>
    <property type="match status" value="1"/>
</dbReference>
<gene>
    <name evidence="7" type="primary">glgA</name>
    <name evidence="10" type="ORF">FC89_GL001219</name>
</gene>
<comment type="caution">
    <text evidence="10">The sequence shown here is derived from an EMBL/GenBank/DDBJ whole genome shotgun (WGS) entry which is preliminary data.</text>
</comment>
<dbReference type="UniPathway" id="UPA00164"/>